<dbReference type="Gene3D" id="2.40.30.170">
    <property type="match status" value="1"/>
</dbReference>
<sequence length="390" mass="40779">MKSFAIIATVALAFGAAQGLAQDAPLPAVTVATAVNEQVSNTLTFNGRLDADQSIQLIARVPGFLEEVGFRAGTAVEEGALLFRIEPDQYRAAVRQAEGNLAAAQSTVVDARIERDRQAQLVQRKAVAQAALDSAEAALGRAQGAVEQAMAALDTAKLNLSYTEITAPFPGRIGTRNVDPGALVGPEVGALATLTKLDPIHVNFLVPTAEYRDAMQALEAGEVKADDAVRIILANGDEYEGLGVLDFVDSVVNPNTDSVRLRATFANPEGKLLHEELVRVRLATSSAAEVLTVPIGAVQRDLTGDFVMLVNDHDEVEQRRIAVAYDSGNVAVIAKGLSAGERVITEGVNKVRPGIKVDAAEASPAPASVDPAATEPAPAAPVDTPEAKDG</sequence>
<dbReference type="EMBL" id="JBHRXJ010000003">
    <property type="protein sequence ID" value="MFC3527709.1"/>
    <property type="molecule type" value="Genomic_DNA"/>
</dbReference>
<feature type="coiled-coil region" evidence="3">
    <location>
        <begin position="94"/>
        <end position="152"/>
    </location>
</feature>
<proteinExistence type="inferred from homology"/>
<dbReference type="SUPFAM" id="SSF111369">
    <property type="entry name" value="HlyD-like secretion proteins"/>
    <property type="match status" value="1"/>
</dbReference>
<keyword evidence="11" id="KW-1185">Reference proteome</keyword>
<dbReference type="InterPro" id="IPR058626">
    <property type="entry name" value="MdtA-like_b-barrel"/>
</dbReference>
<dbReference type="PANTHER" id="PTHR30158">
    <property type="entry name" value="ACRA/E-RELATED COMPONENT OF DRUG EFFLUX TRANSPORTER"/>
    <property type="match status" value="1"/>
</dbReference>
<feature type="domain" description="Multidrug resistance protein MdtA-like beta-barrel" evidence="8">
    <location>
        <begin position="199"/>
        <end position="283"/>
    </location>
</feature>
<dbReference type="Pfam" id="PF25876">
    <property type="entry name" value="HH_MFP_RND"/>
    <property type="match status" value="1"/>
</dbReference>
<dbReference type="RefSeq" id="WP_374423565.1">
    <property type="nucleotide sequence ID" value="NZ_JBHRXJ010000003.1"/>
</dbReference>
<comment type="caution">
    <text evidence="10">The sequence shown here is derived from an EMBL/GenBank/DDBJ whole genome shotgun (WGS) entry which is preliminary data.</text>
</comment>
<feature type="signal peptide" evidence="5">
    <location>
        <begin position="1"/>
        <end position="21"/>
    </location>
</feature>
<feature type="domain" description="Multidrug resistance protein MdtA-like alpha-helical hairpin" evidence="6">
    <location>
        <begin position="95"/>
        <end position="163"/>
    </location>
</feature>
<evidence type="ECO:0000256" key="4">
    <source>
        <dbReference type="SAM" id="MobiDB-lite"/>
    </source>
</evidence>
<feature type="chain" id="PRO_5046988525" evidence="5">
    <location>
        <begin position="22"/>
        <end position="390"/>
    </location>
</feature>
<reference evidence="11" key="1">
    <citation type="journal article" date="2019" name="Int. J. Syst. Evol. Microbiol.">
        <title>The Global Catalogue of Microorganisms (GCM) 10K type strain sequencing project: providing services to taxonomists for standard genome sequencing and annotation.</title>
        <authorList>
            <consortium name="The Broad Institute Genomics Platform"/>
            <consortium name="The Broad Institute Genome Sequencing Center for Infectious Disease"/>
            <person name="Wu L."/>
            <person name="Ma J."/>
        </authorList>
    </citation>
    <scope>NUCLEOTIDE SEQUENCE [LARGE SCALE GENOMIC DNA]</scope>
    <source>
        <strain evidence="11">KCTC 42899</strain>
    </source>
</reference>
<feature type="region of interest" description="Disordered" evidence="4">
    <location>
        <begin position="359"/>
        <end position="390"/>
    </location>
</feature>
<evidence type="ECO:0000313" key="11">
    <source>
        <dbReference type="Proteomes" id="UP001595721"/>
    </source>
</evidence>
<feature type="domain" description="Multidrug resistance protein MdtA-like barrel-sandwich hybrid" evidence="7">
    <location>
        <begin position="56"/>
        <end position="184"/>
    </location>
</feature>
<evidence type="ECO:0000259" key="6">
    <source>
        <dbReference type="Pfam" id="PF25876"/>
    </source>
</evidence>
<dbReference type="InterPro" id="IPR058624">
    <property type="entry name" value="MdtA-like_HH"/>
</dbReference>
<dbReference type="Gene3D" id="2.40.420.20">
    <property type="match status" value="1"/>
</dbReference>
<dbReference type="Pfam" id="PF25917">
    <property type="entry name" value="BSH_RND"/>
    <property type="match status" value="1"/>
</dbReference>
<evidence type="ECO:0000256" key="1">
    <source>
        <dbReference type="ARBA" id="ARBA00004196"/>
    </source>
</evidence>
<dbReference type="Gene3D" id="2.40.50.100">
    <property type="match status" value="1"/>
</dbReference>
<dbReference type="InterPro" id="IPR058627">
    <property type="entry name" value="MdtA-like_C"/>
</dbReference>
<dbReference type="InterPro" id="IPR058625">
    <property type="entry name" value="MdtA-like_BSH"/>
</dbReference>
<evidence type="ECO:0000259" key="9">
    <source>
        <dbReference type="Pfam" id="PF25967"/>
    </source>
</evidence>
<keyword evidence="3" id="KW-0175">Coiled coil</keyword>
<dbReference type="PANTHER" id="PTHR30158:SF24">
    <property type="entry name" value="HLYD FAMILY SECRETION PROTEIN"/>
    <property type="match status" value="1"/>
</dbReference>
<name>A0ABV7R009_9RHOB</name>
<comment type="subcellular location">
    <subcellularLocation>
        <location evidence="1">Cell envelope</location>
    </subcellularLocation>
</comment>
<dbReference type="NCBIfam" id="TIGR01730">
    <property type="entry name" value="RND_mfp"/>
    <property type="match status" value="1"/>
</dbReference>
<protein>
    <submittedName>
        <fullName evidence="10">Efflux RND transporter periplasmic adaptor subunit</fullName>
    </submittedName>
</protein>
<accession>A0ABV7R009</accession>
<feature type="compositionally biased region" description="Low complexity" evidence="4">
    <location>
        <begin position="360"/>
        <end position="384"/>
    </location>
</feature>
<evidence type="ECO:0000259" key="7">
    <source>
        <dbReference type="Pfam" id="PF25917"/>
    </source>
</evidence>
<evidence type="ECO:0000256" key="3">
    <source>
        <dbReference type="SAM" id="Coils"/>
    </source>
</evidence>
<dbReference type="Gene3D" id="1.10.287.470">
    <property type="entry name" value="Helix hairpin bin"/>
    <property type="match status" value="1"/>
</dbReference>
<dbReference type="InterPro" id="IPR006143">
    <property type="entry name" value="RND_pump_MFP"/>
</dbReference>
<evidence type="ECO:0000256" key="2">
    <source>
        <dbReference type="ARBA" id="ARBA00009477"/>
    </source>
</evidence>
<comment type="similarity">
    <text evidence="2">Belongs to the membrane fusion protein (MFP) (TC 8.A.1) family.</text>
</comment>
<gene>
    <name evidence="10" type="ORF">ACFOMH_05935</name>
</gene>
<evidence type="ECO:0000313" key="10">
    <source>
        <dbReference type="EMBL" id="MFC3527709.1"/>
    </source>
</evidence>
<dbReference type="Pfam" id="PF25967">
    <property type="entry name" value="RND-MFP_C"/>
    <property type="match status" value="1"/>
</dbReference>
<feature type="domain" description="Multidrug resistance protein MdtA-like C-terminal permuted SH3" evidence="9">
    <location>
        <begin position="290"/>
        <end position="349"/>
    </location>
</feature>
<evidence type="ECO:0000256" key="5">
    <source>
        <dbReference type="SAM" id="SignalP"/>
    </source>
</evidence>
<dbReference type="Pfam" id="PF25944">
    <property type="entry name" value="Beta-barrel_RND"/>
    <property type="match status" value="1"/>
</dbReference>
<organism evidence="10 11">
    <name type="scientific">Paracoccus mangrovi</name>
    <dbReference type="NCBI Taxonomy" id="1715645"/>
    <lineage>
        <taxon>Bacteria</taxon>
        <taxon>Pseudomonadati</taxon>
        <taxon>Pseudomonadota</taxon>
        <taxon>Alphaproteobacteria</taxon>
        <taxon>Rhodobacterales</taxon>
        <taxon>Paracoccaceae</taxon>
        <taxon>Paracoccus</taxon>
    </lineage>
</organism>
<evidence type="ECO:0000259" key="8">
    <source>
        <dbReference type="Pfam" id="PF25944"/>
    </source>
</evidence>
<keyword evidence="5" id="KW-0732">Signal</keyword>
<dbReference type="Proteomes" id="UP001595721">
    <property type="component" value="Unassembled WGS sequence"/>
</dbReference>